<dbReference type="HOGENOM" id="CLU_2483034_0_0_1"/>
<accession>J4W6D5</accession>
<dbReference type="OrthoDB" id="5139786at2759"/>
<sequence>MKLSATSIIVTFATLSGVLAQTPDMPPVDQSANPGKTTRVYATKCESISPYGEGYHVRCDYDAENQNISEDEAKASGAKWKVLMTKLVYIQLELVR</sequence>
<gene>
    <name evidence="2" type="ORF">BBA_05281</name>
</gene>
<dbReference type="EMBL" id="JH725162">
    <property type="protein sequence ID" value="EJP65870.1"/>
    <property type="molecule type" value="Genomic_DNA"/>
</dbReference>
<evidence type="ECO:0000313" key="3">
    <source>
        <dbReference type="Proteomes" id="UP000002762"/>
    </source>
</evidence>
<protein>
    <submittedName>
        <fullName evidence="2">Uncharacterized protein</fullName>
    </submittedName>
</protein>
<keyword evidence="1" id="KW-0732">Signal</keyword>
<evidence type="ECO:0000256" key="1">
    <source>
        <dbReference type="SAM" id="SignalP"/>
    </source>
</evidence>
<dbReference type="AlphaFoldDB" id="J4W6D5"/>
<dbReference type="InParanoid" id="J4W6D5"/>
<reference evidence="2 3" key="1">
    <citation type="journal article" date="2012" name="Sci. Rep.">
        <title>Genomic perspectives on the evolution of fungal entomopathogenicity in Beauveria bassiana.</title>
        <authorList>
            <person name="Xiao G."/>
            <person name="Ying S.H."/>
            <person name="Zheng P."/>
            <person name="Wang Z.L."/>
            <person name="Zhang S."/>
            <person name="Xie X.Q."/>
            <person name="Shang Y."/>
            <person name="St Leger R.J."/>
            <person name="Zhao G.P."/>
            <person name="Wang C."/>
            <person name="Feng M.G."/>
        </authorList>
    </citation>
    <scope>NUCLEOTIDE SEQUENCE [LARGE SCALE GENOMIC DNA]</scope>
    <source>
        <strain evidence="2 3">ARSEF 2860</strain>
    </source>
</reference>
<dbReference type="Proteomes" id="UP000002762">
    <property type="component" value="Unassembled WGS sequence"/>
</dbReference>
<name>J4W6D5_BEAB2</name>
<dbReference type="RefSeq" id="XP_008598600.1">
    <property type="nucleotide sequence ID" value="XM_008600378.1"/>
</dbReference>
<keyword evidence="3" id="KW-1185">Reference proteome</keyword>
<feature type="signal peptide" evidence="1">
    <location>
        <begin position="1"/>
        <end position="20"/>
    </location>
</feature>
<feature type="chain" id="PRO_5003781221" evidence="1">
    <location>
        <begin position="21"/>
        <end position="96"/>
    </location>
</feature>
<organism evidence="2 3">
    <name type="scientific">Beauveria bassiana (strain ARSEF 2860)</name>
    <name type="common">White muscardine disease fungus</name>
    <name type="synonym">Tritirachium shiotae</name>
    <dbReference type="NCBI Taxonomy" id="655819"/>
    <lineage>
        <taxon>Eukaryota</taxon>
        <taxon>Fungi</taxon>
        <taxon>Dikarya</taxon>
        <taxon>Ascomycota</taxon>
        <taxon>Pezizomycotina</taxon>
        <taxon>Sordariomycetes</taxon>
        <taxon>Hypocreomycetidae</taxon>
        <taxon>Hypocreales</taxon>
        <taxon>Cordycipitaceae</taxon>
        <taxon>Beauveria</taxon>
    </lineage>
</organism>
<proteinExistence type="predicted"/>
<dbReference type="GeneID" id="19888293"/>
<evidence type="ECO:0000313" key="2">
    <source>
        <dbReference type="EMBL" id="EJP65870.1"/>
    </source>
</evidence>